<dbReference type="RefSeq" id="WP_212696437.1">
    <property type="nucleotide sequence ID" value="NZ_CP058649.1"/>
</dbReference>
<dbReference type="AlphaFoldDB" id="A0A8J8MGU1"/>
<dbReference type="Proteomes" id="UP000683246">
    <property type="component" value="Chromosome"/>
</dbReference>
<gene>
    <name evidence="2" type="ORF">HZI73_01110</name>
</gene>
<keyword evidence="1" id="KW-0732">Signal</keyword>
<keyword evidence="3" id="KW-1185">Reference proteome</keyword>
<sequence>MKKKKITLMMTLIAAITVLTVTVFASSSVQENGYETLKDTLFSMEMMDNKTVSMNAEIIDNGQSIAMMEGVAKVDPESKDMSGAFKFSMNDLTKSIEMYKNGDTHILVDKINDLYYQIEKPVKKGCFRGRKYHKRFEDHDKEMTPQQEAFFDFIVGDLKDNFSIKSSQGGNKVISFNMKEEDIPVSVNLLLSAAASMHEPEEHKMDKFPMALNNIPLLEGMDEVHKIMPKLKDDIKLLEVNVDLTVNPNDQIIGNAFVFTFEGKDAEGTHHEIMVKGIVSIEDIQQTTVDTIDVSDKEVTFVDVKKFMDMCEEYND</sequence>
<feature type="signal peptide" evidence="1">
    <location>
        <begin position="1"/>
        <end position="25"/>
    </location>
</feature>
<evidence type="ECO:0000313" key="2">
    <source>
        <dbReference type="EMBL" id="QUI20978.1"/>
    </source>
</evidence>
<dbReference type="EMBL" id="CP058649">
    <property type="protein sequence ID" value="QUI20978.1"/>
    <property type="molecule type" value="Genomic_DNA"/>
</dbReference>
<reference evidence="2" key="1">
    <citation type="submission" date="2020-07" db="EMBL/GenBank/DDBJ databases">
        <title>Vallitalea pronyensis genome.</title>
        <authorList>
            <person name="Postec A."/>
        </authorList>
    </citation>
    <scope>NUCLEOTIDE SEQUENCE</scope>
    <source>
        <strain evidence="2">FatNI3</strain>
    </source>
</reference>
<dbReference type="KEGG" id="vpy:HZI73_01110"/>
<protein>
    <submittedName>
        <fullName evidence="2">Uncharacterized protein</fullName>
    </submittedName>
</protein>
<proteinExistence type="predicted"/>
<feature type="chain" id="PRO_5035186645" evidence="1">
    <location>
        <begin position="26"/>
        <end position="316"/>
    </location>
</feature>
<evidence type="ECO:0000313" key="3">
    <source>
        <dbReference type="Proteomes" id="UP000683246"/>
    </source>
</evidence>
<evidence type="ECO:0000256" key="1">
    <source>
        <dbReference type="SAM" id="SignalP"/>
    </source>
</evidence>
<accession>A0A8J8MGU1</accession>
<name>A0A8J8MGU1_9FIRM</name>
<organism evidence="2 3">
    <name type="scientific">Vallitalea pronyensis</name>
    <dbReference type="NCBI Taxonomy" id="1348613"/>
    <lineage>
        <taxon>Bacteria</taxon>
        <taxon>Bacillati</taxon>
        <taxon>Bacillota</taxon>
        <taxon>Clostridia</taxon>
        <taxon>Lachnospirales</taxon>
        <taxon>Vallitaleaceae</taxon>
        <taxon>Vallitalea</taxon>
    </lineage>
</organism>